<keyword evidence="2" id="KW-1185">Reference proteome</keyword>
<name>A0ABV7IN93_9SPHN</name>
<dbReference type="EMBL" id="JBHRTQ010000007">
    <property type="protein sequence ID" value="MFC3174151.1"/>
    <property type="molecule type" value="Genomic_DNA"/>
</dbReference>
<dbReference type="PANTHER" id="PTHR36439:SF1">
    <property type="entry name" value="DUF1697 DOMAIN-CONTAINING PROTEIN"/>
    <property type="match status" value="1"/>
</dbReference>
<dbReference type="PANTHER" id="PTHR36439">
    <property type="entry name" value="BLL4334 PROTEIN"/>
    <property type="match status" value="1"/>
</dbReference>
<gene>
    <name evidence="1" type="ORF">ACFOD9_07805</name>
</gene>
<reference evidence="2" key="1">
    <citation type="journal article" date="2019" name="Int. J. Syst. Evol. Microbiol.">
        <title>The Global Catalogue of Microorganisms (GCM) 10K type strain sequencing project: providing services to taxonomists for standard genome sequencing and annotation.</title>
        <authorList>
            <consortium name="The Broad Institute Genomics Platform"/>
            <consortium name="The Broad Institute Genome Sequencing Center for Infectious Disease"/>
            <person name="Wu L."/>
            <person name="Ma J."/>
        </authorList>
    </citation>
    <scope>NUCLEOTIDE SEQUENCE [LARGE SCALE GENOMIC DNA]</scope>
    <source>
        <strain evidence="2">KCTC 42984</strain>
    </source>
</reference>
<accession>A0ABV7IN93</accession>
<dbReference type="PIRSF" id="PIRSF008502">
    <property type="entry name" value="UCP008502"/>
    <property type="match status" value="1"/>
</dbReference>
<proteinExistence type="predicted"/>
<dbReference type="Pfam" id="PF08002">
    <property type="entry name" value="DUF1697"/>
    <property type="match status" value="1"/>
</dbReference>
<evidence type="ECO:0000313" key="2">
    <source>
        <dbReference type="Proteomes" id="UP001595604"/>
    </source>
</evidence>
<comment type="caution">
    <text evidence="1">The sequence shown here is derived from an EMBL/GenBank/DDBJ whole genome shotgun (WGS) entry which is preliminary data.</text>
</comment>
<sequence>MTRYVAFLGSINVGGQRLTMAELRAALEAEGFAGLETVVASGNVLFDHDERPTRGLEEKLEHLLRHRFGMRSIAAVRSRDEVAAAIADNPFAASGEANLVHTMFLESDADPAQFRVLLADHEGRGPERLALGDRALYIDYAGGVGSSRLTAPFLERRLGRRGTARNMRSLARILHKFDETKMDEDQN</sequence>
<evidence type="ECO:0000313" key="1">
    <source>
        <dbReference type="EMBL" id="MFC3174151.1"/>
    </source>
</evidence>
<dbReference type="InterPro" id="IPR012545">
    <property type="entry name" value="DUF1697"/>
</dbReference>
<organism evidence="1 2">
    <name type="scientific">Novosphingobium bradum</name>
    <dbReference type="NCBI Taxonomy" id="1737444"/>
    <lineage>
        <taxon>Bacteria</taxon>
        <taxon>Pseudomonadati</taxon>
        <taxon>Pseudomonadota</taxon>
        <taxon>Alphaproteobacteria</taxon>
        <taxon>Sphingomonadales</taxon>
        <taxon>Sphingomonadaceae</taxon>
        <taxon>Novosphingobium</taxon>
    </lineage>
</organism>
<dbReference type="RefSeq" id="WP_379509522.1">
    <property type="nucleotide sequence ID" value="NZ_JBHRTQ010000007.1"/>
</dbReference>
<dbReference type="Proteomes" id="UP001595604">
    <property type="component" value="Unassembled WGS sequence"/>
</dbReference>
<protein>
    <submittedName>
        <fullName evidence="1">DUF1697 domain-containing protein</fullName>
    </submittedName>
</protein>
<dbReference type="SUPFAM" id="SSF160379">
    <property type="entry name" value="SP0830-like"/>
    <property type="match status" value="1"/>
</dbReference>
<dbReference type="Gene3D" id="3.30.70.1280">
    <property type="entry name" value="SP0830-like domains"/>
    <property type="match status" value="1"/>
</dbReference>